<proteinExistence type="inferred from homology"/>
<evidence type="ECO:0000256" key="4">
    <source>
        <dbReference type="ARBA" id="ARBA00022692"/>
    </source>
</evidence>
<dbReference type="EMBL" id="WMFC01000006">
    <property type="protein sequence ID" value="MYL67351.1"/>
    <property type="molecule type" value="Genomic_DNA"/>
</dbReference>
<keyword evidence="5 9" id="KW-0653">Protein transport</keyword>
<evidence type="ECO:0000313" key="14">
    <source>
        <dbReference type="Proteomes" id="UP000460194"/>
    </source>
</evidence>
<evidence type="ECO:0000256" key="1">
    <source>
        <dbReference type="ARBA" id="ARBA00004651"/>
    </source>
</evidence>
<dbReference type="PANTHER" id="PTHR30081">
    <property type="entry name" value="PROTEIN-EXPORT MEMBRANE PROTEIN SEC"/>
    <property type="match status" value="1"/>
</dbReference>
<dbReference type="RefSeq" id="WP_159358304.1">
    <property type="nucleotide sequence ID" value="NZ_WMEO01000004.1"/>
</dbReference>
<feature type="transmembrane region" description="Helical" evidence="9">
    <location>
        <begin position="235"/>
        <end position="259"/>
    </location>
</feature>
<protein>
    <recommendedName>
        <fullName evidence="9">Protein-export membrane protein SecF</fullName>
    </recommendedName>
</protein>
<dbReference type="Gene3D" id="1.20.1640.10">
    <property type="entry name" value="Multidrug efflux transporter AcrB transmembrane domain"/>
    <property type="match status" value="1"/>
</dbReference>
<dbReference type="GO" id="GO:0005886">
    <property type="term" value="C:plasma membrane"/>
    <property type="evidence" value="ECO:0007669"/>
    <property type="project" value="UniProtKB-SubCell"/>
</dbReference>
<keyword evidence="2 9" id="KW-0813">Transport</keyword>
<accession>A0A6B1IVC0</accession>
<dbReference type="InterPro" id="IPR022813">
    <property type="entry name" value="SecD/SecF_arch_bac"/>
</dbReference>
<evidence type="ECO:0000256" key="5">
    <source>
        <dbReference type="ARBA" id="ARBA00022927"/>
    </source>
</evidence>
<evidence type="ECO:0000256" key="6">
    <source>
        <dbReference type="ARBA" id="ARBA00022989"/>
    </source>
</evidence>
<comment type="caution">
    <text evidence="12">The sequence shown here is derived from an EMBL/GenBank/DDBJ whole genome shotgun (WGS) entry which is preliminary data.</text>
</comment>
<dbReference type="InterPro" id="IPR024921">
    <property type="entry name" value="SecF_arc"/>
</dbReference>
<dbReference type="Pfam" id="PF02355">
    <property type="entry name" value="SecD_SecF_C"/>
    <property type="match status" value="1"/>
</dbReference>
<sequence length="298" mass="31523">MVAIEVPEVNYTDYSNRQLAAVPLAFLVLALAIIGGWVVATGAPANMGLEFTGGVELRVAADGGDVEQQVQTAFDPEPDSVRTILSDDVDEGRVVVVTFQATENDPEGFASNLQDQADAAGFTTLAVDQVSASFASDTARTALFGVALAFLGMSVLVFALFRTFVPSLAVVASAFSDLVIPIAAMNLLGIEMTLGTIAALLMIIGYSVDSDILLNDSVLRRTGEFYESVSRAMRTGVTMTLTSIAAMVVMAIVASVFGVGLLRDIGIILSIGLCADLMNTYLLNVSLLRWYKFEGVAR</sequence>
<keyword evidence="8 9" id="KW-0472">Membrane</keyword>
<dbReference type="NCBIfam" id="NF041305">
    <property type="entry name" value="SecF_Halo"/>
    <property type="match status" value="1"/>
</dbReference>
<reference evidence="13 14" key="1">
    <citation type="submission" date="2019-11" db="EMBL/GenBank/DDBJ databases">
        <title>Genome sequences of 17 halophilic strains isolated from different environments.</title>
        <authorList>
            <person name="Furrow R.E."/>
        </authorList>
    </citation>
    <scope>NUCLEOTIDE SEQUENCE [LARGE SCALE GENOMIC DNA]</scope>
    <source>
        <strain evidence="12 13">22502_06_Cabo</strain>
        <strain evidence="11 14">22517_05_Cabo</strain>
    </source>
</reference>
<evidence type="ECO:0000259" key="10">
    <source>
        <dbReference type="Pfam" id="PF02355"/>
    </source>
</evidence>
<evidence type="ECO:0000313" key="12">
    <source>
        <dbReference type="EMBL" id="MYL67351.1"/>
    </source>
</evidence>
<dbReference type="EMBL" id="WMEO01000004">
    <property type="protein sequence ID" value="MYL15870.1"/>
    <property type="molecule type" value="Genomic_DNA"/>
</dbReference>
<dbReference type="GO" id="GO:0006605">
    <property type="term" value="P:protein targeting"/>
    <property type="evidence" value="ECO:0007669"/>
    <property type="project" value="UniProtKB-UniRule"/>
</dbReference>
<evidence type="ECO:0000256" key="8">
    <source>
        <dbReference type="ARBA" id="ARBA00023136"/>
    </source>
</evidence>
<evidence type="ECO:0000256" key="3">
    <source>
        <dbReference type="ARBA" id="ARBA00022475"/>
    </source>
</evidence>
<feature type="transmembrane region" description="Helical" evidence="9">
    <location>
        <begin position="142"/>
        <end position="161"/>
    </location>
</feature>
<comment type="function">
    <text evidence="9">Involved in protein export.</text>
</comment>
<dbReference type="NCBIfam" id="NF006355">
    <property type="entry name" value="PRK08578.1-3"/>
    <property type="match status" value="1"/>
</dbReference>
<feature type="transmembrane region" description="Helical" evidence="9">
    <location>
        <begin position="20"/>
        <end position="40"/>
    </location>
</feature>
<dbReference type="Proteomes" id="UP000452321">
    <property type="component" value="Unassembled WGS sequence"/>
</dbReference>
<feature type="domain" description="Protein export membrane protein SecD/SecF C-terminal" evidence="10">
    <location>
        <begin position="122"/>
        <end position="292"/>
    </location>
</feature>
<dbReference type="HAMAP" id="MF_01464_A">
    <property type="entry name" value="SecF_A"/>
    <property type="match status" value="1"/>
</dbReference>
<dbReference type="AlphaFoldDB" id="A0A6B1IVC0"/>
<keyword evidence="3 9" id="KW-1003">Cell membrane</keyword>
<dbReference type="PANTHER" id="PTHR30081:SF8">
    <property type="entry name" value="PROTEIN TRANSLOCASE SUBUNIT SECF"/>
    <property type="match status" value="1"/>
</dbReference>
<dbReference type="InterPro" id="IPR053476">
    <property type="entry name" value="SecD/SecF_export"/>
</dbReference>
<keyword evidence="6 9" id="KW-1133">Transmembrane helix</keyword>
<dbReference type="SUPFAM" id="SSF82866">
    <property type="entry name" value="Multidrug efflux transporter AcrB transmembrane domain"/>
    <property type="match status" value="1"/>
</dbReference>
<organism evidence="12 13">
    <name type="scientific">Halorubrum distributum</name>
    <dbReference type="NCBI Taxonomy" id="29283"/>
    <lineage>
        <taxon>Archaea</taxon>
        <taxon>Methanobacteriati</taxon>
        <taxon>Methanobacteriota</taxon>
        <taxon>Stenosarchaea group</taxon>
        <taxon>Halobacteria</taxon>
        <taxon>Halobacteriales</taxon>
        <taxon>Haloferacaceae</taxon>
        <taxon>Halorubrum</taxon>
        <taxon>Halorubrum distributum group</taxon>
    </lineage>
</organism>
<comment type="caution">
    <text evidence="9">Lacks conserved residue(s) required for the propagation of feature annotation.</text>
</comment>
<keyword evidence="7 9" id="KW-0811">Translocation</keyword>
<evidence type="ECO:0000313" key="13">
    <source>
        <dbReference type="Proteomes" id="UP000452321"/>
    </source>
</evidence>
<evidence type="ECO:0000256" key="2">
    <source>
        <dbReference type="ARBA" id="ARBA00022448"/>
    </source>
</evidence>
<comment type="subcellular location">
    <subcellularLocation>
        <location evidence="1 9">Cell membrane</location>
        <topology evidence="1 9">Multi-pass membrane protein</topology>
    </subcellularLocation>
</comment>
<dbReference type="GO" id="GO:0065002">
    <property type="term" value="P:intracellular protein transmembrane transport"/>
    <property type="evidence" value="ECO:0007669"/>
    <property type="project" value="UniProtKB-UniRule"/>
</dbReference>
<feature type="transmembrane region" description="Helical" evidence="9">
    <location>
        <begin position="265"/>
        <end position="283"/>
    </location>
</feature>
<evidence type="ECO:0000313" key="11">
    <source>
        <dbReference type="EMBL" id="MYL15870.1"/>
    </source>
</evidence>
<name>A0A6B1IVC0_9EURY</name>
<evidence type="ECO:0000256" key="7">
    <source>
        <dbReference type="ARBA" id="ARBA00023010"/>
    </source>
</evidence>
<keyword evidence="4 9" id="KW-0812">Transmembrane</keyword>
<dbReference type="Proteomes" id="UP000460194">
    <property type="component" value="Unassembled WGS sequence"/>
</dbReference>
<gene>
    <name evidence="9" type="primary">secF</name>
    <name evidence="12" type="ORF">GLW30_06365</name>
    <name evidence="11" type="ORF">GLW36_04305</name>
</gene>
<dbReference type="InterPro" id="IPR048634">
    <property type="entry name" value="SecD_SecF_C"/>
</dbReference>
<evidence type="ECO:0000256" key="9">
    <source>
        <dbReference type="HAMAP-Rule" id="MF_01464"/>
    </source>
</evidence>
<comment type="subunit">
    <text evidence="9">Part of the protein translocation apparatus. Forms a complex with SecD.</text>
</comment>
<comment type="similarity">
    <text evidence="9">Belongs to the SecD/SecF family. SecF subfamily.</text>
</comment>